<dbReference type="GO" id="GO:0016829">
    <property type="term" value="F:lyase activity"/>
    <property type="evidence" value="ECO:0007669"/>
    <property type="project" value="InterPro"/>
</dbReference>
<name>A0A4P6EY04_9BACL</name>
<dbReference type="InterPro" id="IPR013783">
    <property type="entry name" value="Ig-like_fold"/>
</dbReference>
<reference evidence="4 5" key="1">
    <citation type="submission" date="2019-01" db="EMBL/GenBank/DDBJ databases">
        <title>Genome sequencing of strain FW100M-2.</title>
        <authorList>
            <person name="Heo J."/>
            <person name="Kim S.-J."/>
            <person name="Kim J.-S."/>
            <person name="Hong S.-B."/>
            <person name="Kwon S.-W."/>
        </authorList>
    </citation>
    <scope>NUCLEOTIDE SEQUENCE [LARGE SCALE GENOMIC DNA]</scope>
    <source>
        <strain evidence="4 5">FW100M-2</strain>
    </source>
</reference>
<dbReference type="InterPro" id="IPR008929">
    <property type="entry name" value="Chondroitin_lyas"/>
</dbReference>
<dbReference type="InterPro" id="IPR012480">
    <property type="entry name" value="Hepar_II_III_C"/>
</dbReference>
<dbReference type="SUPFAM" id="SSF48230">
    <property type="entry name" value="Chondroitin AC/alginate lyase"/>
    <property type="match status" value="1"/>
</dbReference>
<dbReference type="Gene3D" id="2.60.40.10">
    <property type="entry name" value="Immunoglobulins"/>
    <property type="match status" value="1"/>
</dbReference>
<dbReference type="Proteomes" id="UP000293568">
    <property type="component" value="Chromosome"/>
</dbReference>
<dbReference type="OrthoDB" id="9772435at2"/>
<dbReference type="InterPro" id="IPR012364">
    <property type="entry name" value="Oligosacch_lyase"/>
</dbReference>
<organism evidence="4 5">
    <name type="scientific">Paenibacillus protaetiae</name>
    <dbReference type="NCBI Taxonomy" id="2509456"/>
    <lineage>
        <taxon>Bacteria</taxon>
        <taxon>Bacillati</taxon>
        <taxon>Bacillota</taxon>
        <taxon>Bacilli</taxon>
        <taxon>Bacillales</taxon>
        <taxon>Paenibacillaceae</taxon>
        <taxon>Paenibacillus</taxon>
    </lineage>
</organism>
<protein>
    <submittedName>
        <fullName evidence="4">DUF4962 domain-containing protein</fullName>
    </submittedName>
</protein>
<dbReference type="InterPro" id="IPR032518">
    <property type="entry name" value="HepII_N"/>
</dbReference>
<dbReference type="Gene3D" id="1.50.10.100">
    <property type="entry name" value="Chondroitin AC/alginate lyase"/>
    <property type="match status" value="1"/>
</dbReference>
<dbReference type="Pfam" id="PF16332">
    <property type="entry name" value="DUF4962"/>
    <property type="match status" value="1"/>
</dbReference>
<evidence type="ECO:0000313" key="4">
    <source>
        <dbReference type="EMBL" id="QAY65507.1"/>
    </source>
</evidence>
<dbReference type="Pfam" id="PF07940">
    <property type="entry name" value="Hepar_II_III_C"/>
    <property type="match status" value="1"/>
</dbReference>
<dbReference type="RefSeq" id="WP_129438145.1">
    <property type="nucleotide sequence ID" value="NZ_CP035492.1"/>
</dbReference>
<dbReference type="Gene3D" id="2.70.98.70">
    <property type="match status" value="1"/>
</dbReference>
<dbReference type="EMBL" id="CP035492">
    <property type="protein sequence ID" value="QAY65507.1"/>
    <property type="molecule type" value="Genomic_DNA"/>
</dbReference>
<feature type="domain" description="Heparinase II/III-like C-terminal" evidence="2">
    <location>
        <begin position="487"/>
        <end position="735"/>
    </location>
</feature>
<evidence type="ECO:0000256" key="1">
    <source>
        <dbReference type="ARBA" id="ARBA00004196"/>
    </source>
</evidence>
<sequence>MIALSEPQSGKMSVPYAPDEHTALLENPPRFTWMPAVQEKGYYVLQYSTSESFEQLKTVTVQGIPYNLYTPSTVLEPGRYYWRYALAADPAEGGGQSGWSKVRAFTVPEGLPETPLPGRAERYLGTNTAHPRLWLNAQQIADFQAELAKDPAYCGWDRFYAQSVKRWMDAALIPEPERYPNDKRVARLWRQMYMDCQEALYAVRHLSVAGIMTENAAMIARAKEWLLHVAGWDTEGATAHHYNDEAAFRVAGALAWGYDWLYPHLSEQERAEVRAVLLRRTGQVADYAMNRVKIHHVPYDSHPIRSLSSVLVPSGIVLLHEDPQAAEWLDYTLEYYACLYSPWGGEDGGWAEGPQYWTTGLAFVLDAMNLIRGYTGIQLLERPFFTKTGDFPLYCAAPGTVRASFGDQSNLGEPVSLKTGFNIRQFAGLTGNGLYQWYYEQTAESDKDADTKFYNYGWWDFRFDEMMYRHDYPDVAAVPPVNGAIEPVKWFRDIGWVAMHSRMDDPEKHIMLLAKSSRYGSISHSHGDQNGFLLHAYGEPLAIESGHYVSYGSTMHMNWRRQTLSTNNIIVDGLGQYAGKDKALCMEATGIVEDARYLPDNGGCGYARMDAANAYLSHVPYLQRYTREFYFIGDSYIVIADAVDLSQPAKLDWLMHTLYPMELDGQTFHVNGVKADMTGTFVYSSSGELALSQHNRFTGVDPAELDGLDNQWHLHAQTAAAARHRLVTLLVPSRKGTAKQVSYRMTERGEGVAISFRDAASGASREIEVL</sequence>
<dbReference type="AlphaFoldDB" id="A0A4P6EY04"/>
<dbReference type="GO" id="GO:0030313">
    <property type="term" value="C:cell envelope"/>
    <property type="evidence" value="ECO:0007669"/>
    <property type="project" value="UniProtKB-SubCell"/>
</dbReference>
<comment type="subcellular location">
    <subcellularLocation>
        <location evidence="1">Cell envelope</location>
    </subcellularLocation>
</comment>
<keyword evidence="5" id="KW-1185">Reference proteome</keyword>
<feature type="domain" description="Heparinase II N-terminal" evidence="3">
    <location>
        <begin position="40"/>
        <end position="458"/>
    </location>
</feature>
<evidence type="ECO:0000313" key="5">
    <source>
        <dbReference type="Proteomes" id="UP000293568"/>
    </source>
</evidence>
<dbReference type="PANTHER" id="PTHR38045:SF1">
    <property type="entry name" value="HEPARINASE II_III-LIKE PROTEIN"/>
    <property type="match status" value="1"/>
</dbReference>
<dbReference type="PANTHER" id="PTHR38045">
    <property type="entry name" value="CHROMOSOME 1, WHOLE GENOME SHOTGUN SEQUENCE"/>
    <property type="match status" value="1"/>
</dbReference>
<gene>
    <name evidence="4" type="ORF">ET464_03040</name>
</gene>
<proteinExistence type="predicted"/>
<accession>A0A4P6EY04</accession>
<dbReference type="KEGG" id="pprt:ET464_03040"/>
<evidence type="ECO:0000259" key="2">
    <source>
        <dbReference type="Pfam" id="PF07940"/>
    </source>
</evidence>
<dbReference type="PIRSF" id="PIRSF034409">
    <property type="entry name" value="Oligosach_lyase"/>
    <property type="match status" value="1"/>
</dbReference>
<evidence type="ECO:0000259" key="3">
    <source>
        <dbReference type="Pfam" id="PF16332"/>
    </source>
</evidence>